<dbReference type="EMBL" id="RYFI01000014">
    <property type="protein sequence ID" value="RXF72112.1"/>
    <property type="molecule type" value="Genomic_DNA"/>
</dbReference>
<evidence type="ECO:0000313" key="1">
    <source>
        <dbReference type="EMBL" id="RXF72112.1"/>
    </source>
</evidence>
<comment type="caution">
    <text evidence="1">The sequence shown here is derived from an EMBL/GenBank/DDBJ whole genome shotgun (WGS) entry which is preliminary data.</text>
</comment>
<dbReference type="RefSeq" id="WP_128778279.1">
    <property type="nucleotide sequence ID" value="NZ_RYFI01000014.1"/>
</dbReference>
<reference evidence="1 2" key="1">
    <citation type="submission" date="2018-12" db="EMBL/GenBank/DDBJ databases">
        <title>bacterium Hansschlegelia zhihuaiae S113.</title>
        <authorList>
            <person name="He J."/>
        </authorList>
    </citation>
    <scope>NUCLEOTIDE SEQUENCE [LARGE SCALE GENOMIC DNA]</scope>
    <source>
        <strain evidence="1 2">S 113</strain>
    </source>
</reference>
<proteinExistence type="predicted"/>
<protein>
    <submittedName>
        <fullName evidence="1">Uncharacterized protein</fullName>
    </submittedName>
</protein>
<organism evidence="1 2">
    <name type="scientific">Hansschlegelia zhihuaiae</name>
    <dbReference type="NCBI Taxonomy" id="405005"/>
    <lineage>
        <taxon>Bacteria</taxon>
        <taxon>Pseudomonadati</taxon>
        <taxon>Pseudomonadota</taxon>
        <taxon>Alphaproteobacteria</taxon>
        <taxon>Hyphomicrobiales</taxon>
        <taxon>Methylopilaceae</taxon>
        <taxon>Hansschlegelia</taxon>
    </lineage>
</organism>
<sequence>MTLAELDAAIAELEAAKRARLTGVMVSKVSYDSRVATEFAAATVAEIEQELTRLRVERARLTGCPSPVRPVYAGFGSR</sequence>
<dbReference type="Proteomes" id="UP000289708">
    <property type="component" value="Unassembled WGS sequence"/>
</dbReference>
<gene>
    <name evidence="1" type="ORF">EK403_14985</name>
</gene>
<keyword evidence="2" id="KW-1185">Reference proteome</keyword>
<name>A0A4V1KIW5_9HYPH</name>
<evidence type="ECO:0000313" key="2">
    <source>
        <dbReference type="Proteomes" id="UP000289708"/>
    </source>
</evidence>
<dbReference type="AlphaFoldDB" id="A0A4V1KIW5"/>
<accession>A0A4V1KIW5</accession>